<evidence type="ECO:0000256" key="1">
    <source>
        <dbReference type="SAM" id="Phobius"/>
    </source>
</evidence>
<sequence>MSKLYVALLILASILATECGPIIFTLCVTACNAGVVTCYAGVGFVFGTVTAGAGMSFSYLFRSQYFTYSKAIYIPQKHSSLLVTSHKQRMSKLYVALLILASILATECVPITFILCVASCNAGVVACYAGLGFVFGTVTAGAGMSFSYLFRSQYFTYSKAIYIPQKCFIPVVYSHMFYVGTPAAVLACNAAQSACMIACGAVGVAPVP</sequence>
<feature type="transmembrane region" description="Helical" evidence="1">
    <location>
        <begin position="93"/>
        <end position="115"/>
    </location>
</feature>
<reference evidence="4" key="1">
    <citation type="submission" date="2017-02" db="UniProtKB">
        <authorList>
            <consortium name="WormBaseParasite"/>
        </authorList>
    </citation>
    <scope>IDENTIFICATION</scope>
</reference>
<evidence type="ECO:0000256" key="2">
    <source>
        <dbReference type="SAM" id="SignalP"/>
    </source>
</evidence>
<evidence type="ECO:0000313" key="3">
    <source>
        <dbReference type="Proteomes" id="UP000036681"/>
    </source>
</evidence>
<dbReference type="PANTHER" id="PTHR37475">
    <property type="entry name" value="ZYGOTE-SPECIFIC CLASS V COPY B GENE PROTEIN"/>
    <property type="match status" value="1"/>
</dbReference>
<evidence type="ECO:0000313" key="4">
    <source>
        <dbReference type="WBParaSite" id="ALUE_0001625601-mRNA-1"/>
    </source>
</evidence>
<keyword evidence="3" id="KW-1185">Reference proteome</keyword>
<feature type="transmembrane region" description="Helical" evidence="1">
    <location>
        <begin position="121"/>
        <end position="150"/>
    </location>
</feature>
<protein>
    <submittedName>
        <fullName evidence="4">Transmembrane 9 superfamily member</fullName>
    </submittedName>
</protein>
<dbReference type="WBParaSite" id="ALUE_0001625601-mRNA-1">
    <property type="protein sequence ID" value="ALUE_0001625601-mRNA-1"/>
    <property type="gene ID" value="ALUE_0001625601"/>
</dbReference>
<dbReference type="PANTHER" id="PTHR37475:SF1">
    <property type="entry name" value="ZYGOTE-SPECIFIC PROTEIN"/>
    <property type="match status" value="1"/>
</dbReference>
<keyword evidence="1" id="KW-0812">Transmembrane</keyword>
<keyword evidence="1" id="KW-1133">Transmembrane helix</keyword>
<accession>A0A0M3IDX5</accession>
<keyword evidence="2" id="KW-0732">Signal</keyword>
<dbReference type="AlphaFoldDB" id="A0A0M3IDX5"/>
<keyword evidence="1" id="KW-0472">Membrane</keyword>
<feature type="chain" id="PRO_5005656865" evidence="2">
    <location>
        <begin position="20"/>
        <end position="208"/>
    </location>
</feature>
<proteinExistence type="predicted"/>
<dbReference type="Proteomes" id="UP000036681">
    <property type="component" value="Unplaced"/>
</dbReference>
<name>A0A0M3IDX5_ASCLU</name>
<organism evidence="3 4">
    <name type="scientific">Ascaris lumbricoides</name>
    <name type="common">Giant roundworm</name>
    <dbReference type="NCBI Taxonomy" id="6252"/>
    <lineage>
        <taxon>Eukaryota</taxon>
        <taxon>Metazoa</taxon>
        <taxon>Ecdysozoa</taxon>
        <taxon>Nematoda</taxon>
        <taxon>Chromadorea</taxon>
        <taxon>Rhabditida</taxon>
        <taxon>Spirurina</taxon>
        <taxon>Ascaridomorpha</taxon>
        <taxon>Ascaridoidea</taxon>
        <taxon>Ascarididae</taxon>
        <taxon>Ascaris</taxon>
    </lineage>
</organism>
<feature type="signal peptide" evidence="2">
    <location>
        <begin position="1"/>
        <end position="19"/>
    </location>
</feature>
<feature type="transmembrane region" description="Helical" evidence="1">
    <location>
        <begin position="43"/>
        <end position="61"/>
    </location>
</feature>